<accession>A0ABZ1PEZ2</accession>
<name>A0ABZ1PEZ2_9ACTN</name>
<sequence length="198" mass="22162">MTPEELTNRDQMTLFALLAVARPATNRELRDIAGLEIDAGNKRRLKGYLESTKRGSTTVHAITKAGLDWCLTAMSAARPAGTRFPAGPLYAVLAGLGTYLVRTDQNLEVLFQPDAESWIRSVYDEMTVRRKGQYVRLAEVRKWLDDSVDLTAELDRMVEQPDVHLKAELDQRKLTTEDEQAAVLIGSEPRHLLKIASV</sequence>
<evidence type="ECO:0000313" key="2">
    <source>
        <dbReference type="Proteomes" id="UP001346877"/>
    </source>
</evidence>
<gene>
    <name evidence="1" type="ORF">OG375_28360</name>
</gene>
<protein>
    <submittedName>
        <fullName evidence="1">Uncharacterized protein</fullName>
    </submittedName>
</protein>
<organism evidence="1 2">
    <name type="scientific">Micromonospora zamorensis</name>
    <dbReference type="NCBI Taxonomy" id="709883"/>
    <lineage>
        <taxon>Bacteria</taxon>
        <taxon>Bacillati</taxon>
        <taxon>Actinomycetota</taxon>
        <taxon>Actinomycetes</taxon>
        <taxon>Micromonosporales</taxon>
        <taxon>Micromonosporaceae</taxon>
        <taxon>Micromonospora</taxon>
    </lineage>
</organism>
<dbReference type="Proteomes" id="UP001346877">
    <property type="component" value="Chromosome"/>
</dbReference>
<evidence type="ECO:0000313" key="1">
    <source>
        <dbReference type="EMBL" id="WUI81758.1"/>
    </source>
</evidence>
<keyword evidence="2" id="KW-1185">Reference proteome</keyword>
<proteinExistence type="predicted"/>
<dbReference type="RefSeq" id="WP_328369046.1">
    <property type="nucleotide sequence ID" value="NZ_CP107936.1"/>
</dbReference>
<reference evidence="1 2" key="1">
    <citation type="submission" date="2022-10" db="EMBL/GenBank/DDBJ databases">
        <title>The complete genomes of actinobacterial strains from the NBC collection.</title>
        <authorList>
            <person name="Joergensen T.S."/>
            <person name="Alvarez Arevalo M."/>
            <person name="Sterndorff E.B."/>
            <person name="Faurdal D."/>
            <person name="Vuksanovic O."/>
            <person name="Mourched A.-S."/>
            <person name="Charusanti P."/>
            <person name="Shaw S."/>
            <person name="Blin K."/>
            <person name="Weber T."/>
        </authorList>
    </citation>
    <scope>NUCLEOTIDE SEQUENCE [LARGE SCALE GENOMIC DNA]</scope>
    <source>
        <strain evidence="1 2">NBC_00396</strain>
    </source>
</reference>
<dbReference type="EMBL" id="CP107941">
    <property type="protein sequence ID" value="WUI81758.1"/>
    <property type="molecule type" value="Genomic_DNA"/>
</dbReference>